<dbReference type="GO" id="GO:0005524">
    <property type="term" value="F:ATP binding"/>
    <property type="evidence" value="ECO:0007669"/>
    <property type="project" value="UniProtKB-KW"/>
</dbReference>
<feature type="domain" description="Histidine kinase/HSP90-like ATPase" evidence="6">
    <location>
        <begin position="117"/>
        <end position="277"/>
    </location>
</feature>
<feature type="binding site" evidence="5">
    <location>
        <position position="181"/>
    </location>
    <ligand>
        <name>ATP</name>
        <dbReference type="ChEBI" id="CHEBI:30616"/>
    </ligand>
</feature>
<dbReference type="CDD" id="cd16927">
    <property type="entry name" value="HATPase_Hsp90-like"/>
    <property type="match status" value="1"/>
</dbReference>
<dbReference type="InterPro" id="IPR020575">
    <property type="entry name" value="Hsp90_N"/>
</dbReference>
<feature type="binding site" evidence="5">
    <location>
        <position position="419"/>
    </location>
    <ligand>
        <name>ATP</name>
        <dbReference type="ChEBI" id="CHEBI:30616"/>
    </ligand>
</feature>
<dbReference type="InterPro" id="IPR020568">
    <property type="entry name" value="Ribosomal_Su5_D2-typ_SF"/>
</dbReference>
<dbReference type="SUPFAM" id="SSF55874">
    <property type="entry name" value="ATPase domain of HSP90 chaperone/DNA topoisomerase II/histidine kinase"/>
    <property type="match status" value="1"/>
</dbReference>
<feature type="binding site" evidence="5">
    <location>
        <position position="187"/>
    </location>
    <ligand>
        <name>ATP</name>
        <dbReference type="ChEBI" id="CHEBI:30616"/>
    </ligand>
</feature>
<dbReference type="EMBL" id="KZ155832">
    <property type="protein sequence ID" value="OUS43460.1"/>
    <property type="molecule type" value="Genomic_DNA"/>
</dbReference>
<dbReference type="GO" id="GO:0051082">
    <property type="term" value="F:unfolded protein binding"/>
    <property type="evidence" value="ECO:0007669"/>
    <property type="project" value="InterPro"/>
</dbReference>
<dbReference type="GO" id="GO:0016887">
    <property type="term" value="F:ATP hydrolysis activity"/>
    <property type="evidence" value="ECO:0007669"/>
    <property type="project" value="InterPro"/>
</dbReference>
<dbReference type="Gene3D" id="3.30.230.80">
    <property type="match status" value="1"/>
</dbReference>
<dbReference type="FunFam" id="3.30.230.80:FF:000004">
    <property type="entry name" value="Heat shock protein 75 kDa"/>
    <property type="match status" value="1"/>
</dbReference>
<dbReference type="InterPro" id="IPR036890">
    <property type="entry name" value="HATPase_C_sf"/>
</dbReference>
<organism evidence="7">
    <name type="scientific">Ostreococcus tauri</name>
    <name type="common">Marine green alga</name>
    <dbReference type="NCBI Taxonomy" id="70448"/>
    <lineage>
        <taxon>Eukaryota</taxon>
        <taxon>Viridiplantae</taxon>
        <taxon>Chlorophyta</taxon>
        <taxon>Mamiellophyceae</taxon>
        <taxon>Mamiellales</taxon>
        <taxon>Bathycoccaceae</taxon>
        <taxon>Ostreococcus</taxon>
    </lineage>
</organism>
<protein>
    <submittedName>
        <fullName evidence="7">Hsp90 protein-domain-containing protein</fullName>
    </submittedName>
</protein>
<keyword evidence="4" id="KW-0143">Chaperone</keyword>
<dbReference type="PIRSF" id="PIRSF002583">
    <property type="entry name" value="Hsp90"/>
    <property type="match status" value="1"/>
</dbReference>
<evidence type="ECO:0000313" key="7">
    <source>
        <dbReference type="EMBL" id="OUS43460.1"/>
    </source>
</evidence>
<feature type="binding site" evidence="5">
    <location>
        <position position="124"/>
    </location>
    <ligand>
        <name>ATP</name>
        <dbReference type="ChEBI" id="CHEBI:30616"/>
    </ligand>
</feature>
<feature type="binding site" evidence="5">
    <location>
        <position position="168"/>
    </location>
    <ligand>
        <name>ATP</name>
        <dbReference type="ChEBI" id="CHEBI:30616"/>
    </ligand>
</feature>
<keyword evidence="3 5" id="KW-0067">ATP-binding</keyword>
<dbReference type="InterPro" id="IPR037196">
    <property type="entry name" value="HSP90_C"/>
</dbReference>
<evidence type="ECO:0000256" key="3">
    <source>
        <dbReference type="ARBA" id="ARBA00022840"/>
    </source>
</evidence>
<dbReference type="InterPro" id="IPR003594">
    <property type="entry name" value="HATPase_dom"/>
</dbReference>
<keyword evidence="2 5" id="KW-0547">Nucleotide-binding</keyword>
<name>A0A1Y5I1S7_OSTTA</name>
<dbReference type="Gene3D" id="1.20.120.790">
    <property type="entry name" value="Heat shock protein 90, C-terminal domain"/>
    <property type="match status" value="1"/>
</dbReference>
<feature type="binding site" evidence="5">
    <location>
        <position position="267"/>
    </location>
    <ligand>
        <name>ATP</name>
        <dbReference type="ChEBI" id="CHEBI:30616"/>
    </ligand>
</feature>
<feature type="binding site" evidence="5">
    <location>
        <position position="128"/>
    </location>
    <ligand>
        <name>ATP</name>
        <dbReference type="ChEBI" id="CHEBI:30616"/>
    </ligand>
</feature>
<dbReference type="SUPFAM" id="SSF110942">
    <property type="entry name" value="HSP90 C-terminal domain"/>
    <property type="match status" value="1"/>
</dbReference>
<comment type="similarity">
    <text evidence="1">Belongs to the heat shock protein 90 family.</text>
</comment>
<dbReference type="FunFam" id="3.40.50.11260:FF:000004">
    <property type="entry name" value="Heat shock protein 75 mitochondrial"/>
    <property type="match status" value="1"/>
</dbReference>
<evidence type="ECO:0000256" key="4">
    <source>
        <dbReference type="ARBA" id="ARBA00023186"/>
    </source>
</evidence>
<dbReference type="GO" id="GO:0140662">
    <property type="term" value="F:ATP-dependent protein folding chaperone"/>
    <property type="evidence" value="ECO:0007669"/>
    <property type="project" value="InterPro"/>
</dbReference>
<evidence type="ECO:0000256" key="2">
    <source>
        <dbReference type="ARBA" id="ARBA00022741"/>
    </source>
</evidence>
<dbReference type="PANTHER" id="PTHR11528">
    <property type="entry name" value="HEAT SHOCK PROTEIN 90 FAMILY MEMBER"/>
    <property type="match status" value="1"/>
</dbReference>
<dbReference type="InterPro" id="IPR001404">
    <property type="entry name" value="Hsp90_fam"/>
</dbReference>
<dbReference type="AlphaFoldDB" id="A0A1Y5I1S7"/>
<dbReference type="eggNOG" id="KOG0019">
    <property type="taxonomic scope" value="Eukaryota"/>
</dbReference>
<dbReference type="Pfam" id="PF13589">
    <property type="entry name" value="HATPase_c_3"/>
    <property type="match status" value="1"/>
</dbReference>
<evidence type="ECO:0000256" key="5">
    <source>
        <dbReference type="PIRSR" id="PIRSR002583-1"/>
    </source>
</evidence>
<dbReference type="Gene3D" id="3.40.50.11260">
    <property type="match status" value="1"/>
</dbReference>
<dbReference type="Proteomes" id="UP000195557">
    <property type="component" value="Unassembled WGS sequence"/>
</dbReference>
<evidence type="ECO:0000259" key="6">
    <source>
        <dbReference type="SMART" id="SM00387"/>
    </source>
</evidence>
<evidence type="ECO:0000256" key="1">
    <source>
        <dbReference type="ARBA" id="ARBA00008239"/>
    </source>
</evidence>
<feature type="binding site" evidence="5">
    <location>
        <position position="173"/>
    </location>
    <ligand>
        <name>ATP</name>
        <dbReference type="ChEBI" id="CHEBI:30616"/>
    </ligand>
</feature>
<accession>A0A1Y5I1S7</accession>
<gene>
    <name evidence="7" type="ORF">BE221DRAFT_80822</name>
</gene>
<dbReference type="PRINTS" id="PR00775">
    <property type="entry name" value="HEATSHOCK90"/>
</dbReference>
<dbReference type="Gene3D" id="3.30.565.10">
    <property type="entry name" value="Histidine kinase-like ATPase, C-terminal domain"/>
    <property type="match status" value="1"/>
</dbReference>
<dbReference type="NCBIfam" id="NF003555">
    <property type="entry name" value="PRK05218.1"/>
    <property type="match status" value="1"/>
</dbReference>
<dbReference type="SMART" id="SM00387">
    <property type="entry name" value="HATPase_c"/>
    <property type="match status" value="1"/>
</dbReference>
<dbReference type="Pfam" id="PF00183">
    <property type="entry name" value="HSP90"/>
    <property type="match status" value="1"/>
</dbReference>
<dbReference type="HAMAP" id="MF_00505">
    <property type="entry name" value="HSP90"/>
    <property type="match status" value="1"/>
</dbReference>
<dbReference type="SUPFAM" id="SSF54211">
    <property type="entry name" value="Ribosomal protein S5 domain 2-like"/>
    <property type="match status" value="1"/>
</dbReference>
<reference evidence="7" key="1">
    <citation type="submission" date="2017-04" db="EMBL/GenBank/DDBJ databases">
        <title>Population genomics of picophytoplankton unveils novel chromosome hypervariability.</title>
        <authorList>
            <consortium name="DOE Joint Genome Institute"/>
            <person name="Blanc-Mathieu R."/>
            <person name="Krasovec M."/>
            <person name="Hebrard M."/>
            <person name="Yau S."/>
            <person name="Desgranges E."/>
            <person name="Martin J."/>
            <person name="Schackwitz W."/>
            <person name="Kuo A."/>
            <person name="Salin G."/>
            <person name="Donnadieu C."/>
            <person name="Desdevises Y."/>
            <person name="Sanchez-Ferandin S."/>
            <person name="Moreau H."/>
            <person name="Rivals E."/>
            <person name="Grigoriev I.V."/>
            <person name="Grimsley N."/>
            <person name="Eyre-Walker A."/>
            <person name="Piganeau G."/>
        </authorList>
    </citation>
    <scope>NUCLEOTIDE SEQUENCE [LARGE SCALE GENOMIC DNA]</scope>
    <source>
        <strain evidence="7">RCC 1115</strain>
    </source>
</reference>
<sequence>MTSANSQSINKSYADANCRARASFFFLCSSACAANFSARRRKNATRSSSVIASTRAWNAALTRSARARFSSRSSAFRVARIRSLRARTARTVASETIGFKAETRKLLDIVTNSLYAEREVFARELVSNASDALERARHDALARGEDPGRLEIRITTDDADGKTLAIEDDGRGMTREELVENLGTIAKSGSKAFLEGLDGTNEEAAANIIGKFGVGFYASFMVSDKVEVISSAGARGDGKAWKWSSMGDGTFTIEEATESDGAPARGTKILMHVKKDQKHLVSKWGMETVLKKYSSFVGFPILLNGNRMNDVGALWLKDEKDLTDEESIAFYRLMSGASDMPPFRMSFKADAPMTIRSLLYFPAENPERLAGIGGQSSSGVSLYARRVLIQQNTERLLPPFLRFVRGVIDCEDIPLNISRESLQDSMLVLRLGQIMAKRVLKFLDEKAKKEPEKYNKWFANLGFFLKEGVCSEYAYKQELAELLRYESSATEAGKLTSLRDYANRMPESQQNVYYIVAPSRQQAESSPYLEAAKSRGYEVLFLYAHIDEFVMQHLMKVAGKDLISVEAANLEVDEKSEDAEEALDESASADLCKWFGDDALGGKLKEVKMSTRLASSPAILSGHEPEAMRRYRMVQTMASDAAASKKLAEMANDFSMLTLELNPKHEMIRRVNAARSSSDADTRRLAALVAEQIFDNARVAAGSLDDPRAMLARLNEILEKTLPK</sequence>
<feature type="binding site" evidence="5">
    <location>
        <begin position="188"/>
        <end position="189"/>
    </location>
    <ligand>
        <name>ATP</name>
        <dbReference type="ChEBI" id="CHEBI:30616"/>
    </ligand>
</feature>
<proteinExistence type="inferred from homology"/>